<comment type="caution">
    <text evidence="2">The sequence shown here is derived from an EMBL/GenBank/DDBJ whole genome shotgun (WGS) entry which is preliminary data.</text>
</comment>
<evidence type="ECO:0000259" key="1">
    <source>
        <dbReference type="Pfam" id="PF01571"/>
    </source>
</evidence>
<evidence type="ECO:0000313" key="3">
    <source>
        <dbReference type="Proteomes" id="UP000326759"/>
    </source>
</evidence>
<evidence type="ECO:0000313" key="2">
    <source>
        <dbReference type="EMBL" id="KAB7498130.1"/>
    </source>
</evidence>
<dbReference type="PANTHER" id="PTHR43757:SF11">
    <property type="entry name" value="SARCOSINE DEHYDROGENASE"/>
    <property type="match status" value="1"/>
</dbReference>
<keyword evidence="2" id="KW-0489">Methyltransferase</keyword>
<dbReference type="EMBL" id="SEYY01019560">
    <property type="protein sequence ID" value="KAB7498130.1"/>
    <property type="molecule type" value="Genomic_DNA"/>
</dbReference>
<dbReference type="GO" id="GO:0005739">
    <property type="term" value="C:mitochondrion"/>
    <property type="evidence" value="ECO:0007669"/>
    <property type="project" value="TreeGrafter"/>
</dbReference>
<dbReference type="Gene3D" id="3.30.1360.120">
    <property type="entry name" value="Probable tRNA modification gtpase trme, domain 1"/>
    <property type="match status" value="1"/>
</dbReference>
<accession>A0A5N5SZN5</accession>
<dbReference type="Gene3D" id="3.30.70.1400">
    <property type="entry name" value="Aminomethyltransferase beta-barrel domains"/>
    <property type="match status" value="1"/>
</dbReference>
<dbReference type="OrthoDB" id="498204at2759"/>
<dbReference type="InterPro" id="IPR027266">
    <property type="entry name" value="TrmE/GcvT-like"/>
</dbReference>
<dbReference type="InterPro" id="IPR028896">
    <property type="entry name" value="GcvT/YgfZ/DmdA"/>
</dbReference>
<dbReference type="SUPFAM" id="SSF103025">
    <property type="entry name" value="Folate-binding domain"/>
    <property type="match status" value="1"/>
</dbReference>
<dbReference type="Proteomes" id="UP000326759">
    <property type="component" value="Unassembled WGS sequence"/>
</dbReference>
<dbReference type="PANTHER" id="PTHR43757">
    <property type="entry name" value="AMINOMETHYLTRANSFERASE"/>
    <property type="match status" value="1"/>
</dbReference>
<proteinExistence type="predicted"/>
<dbReference type="InterPro" id="IPR006222">
    <property type="entry name" value="GCVT_N"/>
</dbReference>
<organism evidence="2 3">
    <name type="scientific">Armadillidium nasatum</name>
    <dbReference type="NCBI Taxonomy" id="96803"/>
    <lineage>
        <taxon>Eukaryota</taxon>
        <taxon>Metazoa</taxon>
        <taxon>Ecdysozoa</taxon>
        <taxon>Arthropoda</taxon>
        <taxon>Crustacea</taxon>
        <taxon>Multicrustacea</taxon>
        <taxon>Malacostraca</taxon>
        <taxon>Eumalacostraca</taxon>
        <taxon>Peracarida</taxon>
        <taxon>Isopoda</taxon>
        <taxon>Oniscidea</taxon>
        <taxon>Crinocheta</taxon>
        <taxon>Armadillidiidae</taxon>
        <taxon>Armadillidium</taxon>
    </lineage>
</organism>
<dbReference type="Pfam" id="PF01571">
    <property type="entry name" value="GCV_T"/>
    <property type="match status" value="1"/>
</dbReference>
<protein>
    <submittedName>
        <fullName evidence="2">Aminomethyltransferase</fullName>
    </submittedName>
</protein>
<dbReference type="GO" id="GO:0008168">
    <property type="term" value="F:methyltransferase activity"/>
    <property type="evidence" value="ECO:0007669"/>
    <property type="project" value="UniProtKB-KW"/>
</dbReference>
<keyword evidence="3" id="KW-1185">Reference proteome</keyword>
<sequence length="186" mass="20603">IGNECWAARTKAVLFDMSYFGQIYMTGPDSQKAADWLFTANMQKKPGNVVYTCITNEQGGIEADLTVSIVDGSDICSWEPSFNEERGFYIATGGGATLQNKAHIMKEIRKHKWNVSLHDFTEKMGVLSLQGPKSRDIIQELTNADLSNESFPFSSHKVIDIAGQRVRAIRLSFVGELASCISGFKI</sequence>
<reference evidence="2 3" key="1">
    <citation type="journal article" date="2019" name="PLoS Biol.">
        <title>Sex chromosomes control vertical transmission of feminizing Wolbachia symbionts in an isopod.</title>
        <authorList>
            <person name="Becking T."/>
            <person name="Chebbi M.A."/>
            <person name="Giraud I."/>
            <person name="Moumen B."/>
            <person name="Laverre T."/>
            <person name="Caubet Y."/>
            <person name="Peccoud J."/>
            <person name="Gilbert C."/>
            <person name="Cordaux R."/>
        </authorList>
    </citation>
    <scope>NUCLEOTIDE SEQUENCE [LARGE SCALE GENOMIC DNA]</scope>
    <source>
        <strain evidence="2">ANa2</strain>
        <tissue evidence="2">Whole body excluding digestive tract and cuticle</tissue>
    </source>
</reference>
<dbReference type="AlphaFoldDB" id="A0A5N5SZN5"/>
<feature type="domain" description="GCVT N-terminal" evidence="1">
    <location>
        <begin position="2"/>
        <end position="178"/>
    </location>
</feature>
<dbReference type="GO" id="GO:0032259">
    <property type="term" value="P:methylation"/>
    <property type="evidence" value="ECO:0007669"/>
    <property type="project" value="UniProtKB-KW"/>
</dbReference>
<name>A0A5N5SZN5_9CRUS</name>
<gene>
    <name evidence="2" type="primary">gcvT_0</name>
    <name evidence="2" type="ORF">Anas_07121</name>
</gene>
<feature type="non-terminal residue" evidence="2">
    <location>
        <position position="1"/>
    </location>
</feature>
<keyword evidence="2" id="KW-0808">Transferase</keyword>